<reference evidence="4 5" key="1">
    <citation type="journal article" date="2013" name="Proc. Natl. Acad. Sci. U.S.A.">
        <title>The king cobra genome reveals dynamic gene evolution and adaptation in the snake venom system.</title>
        <authorList>
            <person name="Vonk F.J."/>
            <person name="Casewell N.R."/>
            <person name="Henkel C.V."/>
            <person name="Heimberg A.M."/>
            <person name="Jansen H.J."/>
            <person name="McCleary R.J."/>
            <person name="Kerkkamp H.M."/>
            <person name="Vos R.A."/>
            <person name="Guerreiro I."/>
            <person name="Calvete J.J."/>
            <person name="Wuster W."/>
            <person name="Woods A.E."/>
            <person name="Logan J.M."/>
            <person name="Harrison R.A."/>
            <person name="Castoe T.A."/>
            <person name="de Koning A.P."/>
            <person name="Pollock D.D."/>
            <person name="Yandell M."/>
            <person name="Calderon D."/>
            <person name="Renjifo C."/>
            <person name="Currier R.B."/>
            <person name="Salgado D."/>
            <person name="Pla D."/>
            <person name="Sanz L."/>
            <person name="Hyder A.S."/>
            <person name="Ribeiro J.M."/>
            <person name="Arntzen J.W."/>
            <person name="van den Thillart G.E."/>
            <person name="Boetzer M."/>
            <person name="Pirovano W."/>
            <person name="Dirks R.P."/>
            <person name="Spaink H.P."/>
            <person name="Duboule D."/>
            <person name="McGlinn E."/>
            <person name="Kini R.M."/>
            <person name="Richardson M.K."/>
        </authorList>
    </citation>
    <scope>NUCLEOTIDE SEQUENCE</scope>
    <source>
        <tissue evidence="4">Blood</tissue>
    </source>
</reference>
<dbReference type="EMBL" id="AZIM01005698">
    <property type="protein sequence ID" value="ETE59298.1"/>
    <property type="molecule type" value="Genomic_DNA"/>
</dbReference>
<keyword evidence="5" id="KW-1185">Reference proteome</keyword>
<proteinExistence type="predicted"/>
<dbReference type="Gene3D" id="2.40.50.40">
    <property type="match status" value="1"/>
</dbReference>
<sequence>MAEGTAPDVHSASEAEEVLEDVEEPLHQEEEEIPDVQQPVVRPKTLDGHQVSLMIDIMAEGMDVDAVGQIEFAQKEEEDHEEDTQYENVGMMFHGVWLLWTSMDSFYGQLWSLGLAPMDSYGTWIQGRRLLKSGNVSNEVTSMTPIRGDIGHVEIDKILNSWRCRHAIQYLVRWKGYTDSEASWTRLDKKISQYKS</sequence>
<feature type="non-terminal residue" evidence="4">
    <location>
        <position position="1"/>
    </location>
</feature>
<dbReference type="InterPro" id="IPR023780">
    <property type="entry name" value="Chromo_domain"/>
</dbReference>
<evidence type="ECO:0000313" key="4">
    <source>
        <dbReference type="EMBL" id="ETE59298.1"/>
    </source>
</evidence>
<evidence type="ECO:0000256" key="1">
    <source>
        <dbReference type="ARBA" id="ARBA00004123"/>
    </source>
</evidence>
<feature type="domain" description="Chromo" evidence="3">
    <location>
        <begin position="153"/>
        <end position="184"/>
    </location>
</feature>
<gene>
    <name evidence="4" type="ORF">L345_14973</name>
</gene>
<comment type="caution">
    <text evidence="4">The sequence shown here is derived from an EMBL/GenBank/DDBJ whole genome shotgun (WGS) entry which is preliminary data.</text>
</comment>
<feature type="region of interest" description="Disordered" evidence="2">
    <location>
        <begin position="1"/>
        <end position="42"/>
    </location>
</feature>
<dbReference type="GO" id="GO:0005634">
    <property type="term" value="C:nucleus"/>
    <property type="evidence" value="ECO:0007669"/>
    <property type="project" value="UniProtKB-SubCell"/>
</dbReference>
<dbReference type="Pfam" id="PF00385">
    <property type="entry name" value="Chromo"/>
    <property type="match status" value="1"/>
</dbReference>
<comment type="subcellular location">
    <subcellularLocation>
        <location evidence="1">Nucleus</location>
    </subcellularLocation>
</comment>
<dbReference type="PROSITE" id="PS50013">
    <property type="entry name" value="CHROMO_2"/>
    <property type="match status" value="1"/>
</dbReference>
<evidence type="ECO:0000313" key="5">
    <source>
        <dbReference type="Proteomes" id="UP000018936"/>
    </source>
</evidence>
<dbReference type="InterPro" id="IPR016197">
    <property type="entry name" value="Chromo-like_dom_sf"/>
</dbReference>
<protein>
    <recommendedName>
        <fullName evidence="3">Chromo domain-containing protein</fullName>
    </recommendedName>
</protein>
<accession>V8NCC4</accession>
<dbReference type="SUPFAM" id="SSF54160">
    <property type="entry name" value="Chromo domain-like"/>
    <property type="match status" value="1"/>
</dbReference>
<evidence type="ECO:0000256" key="2">
    <source>
        <dbReference type="SAM" id="MobiDB-lite"/>
    </source>
</evidence>
<evidence type="ECO:0000259" key="3">
    <source>
        <dbReference type="PROSITE" id="PS50013"/>
    </source>
</evidence>
<organism evidence="4 5">
    <name type="scientific">Ophiophagus hannah</name>
    <name type="common">King cobra</name>
    <name type="synonym">Naja hannah</name>
    <dbReference type="NCBI Taxonomy" id="8665"/>
    <lineage>
        <taxon>Eukaryota</taxon>
        <taxon>Metazoa</taxon>
        <taxon>Chordata</taxon>
        <taxon>Craniata</taxon>
        <taxon>Vertebrata</taxon>
        <taxon>Euteleostomi</taxon>
        <taxon>Lepidosauria</taxon>
        <taxon>Squamata</taxon>
        <taxon>Bifurcata</taxon>
        <taxon>Unidentata</taxon>
        <taxon>Episquamata</taxon>
        <taxon>Toxicofera</taxon>
        <taxon>Serpentes</taxon>
        <taxon>Colubroidea</taxon>
        <taxon>Elapidae</taxon>
        <taxon>Elapinae</taxon>
        <taxon>Ophiophagus</taxon>
    </lineage>
</organism>
<name>V8NCC4_OPHHA</name>
<feature type="compositionally biased region" description="Acidic residues" evidence="2">
    <location>
        <begin position="14"/>
        <end position="34"/>
    </location>
</feature>
<dbReference type="Proteomes" id="UP000018936">
    <property type="component" value="Unassembled WGS sequence"/>
</dbReference>
<dbReference type="AlphaFoldDB" id="V8NCC4"/>
<dbReference type="CDD" id="cd00024">
    <property type="entry name" value="CD_CSD"/>
    <property type="match status" value="1"/>
</dbReference>
<dbReference type="InterPro" id="IPR000953">
    <property type="entry name" value="Chromo/chromo_shadow_dom"/>
</dbReference>